<evidence type="ECO:0000256" key="1">
    <source>
        <dbReference type="ARBA" id="ARBA00009764"/>
    </source>
</evidence>
<evidence type="ECO:0000256" key="3">
    <source>
        <dbReference type="ARBA" id="ARBA00023054"/>
    </source>
</evidence>
<dbReference type="GO" id="GO:0007155">
    <property type="term" value="P:cell adhesion"/>
    <property type="evidence" value="ECO:0007669"/>
    <property type="project" value="InterPro"/>
</dbReference>
<accession>A0A1W1X1T4</accession>
<keyword evidence="3" id="KW-0175">Coiled coil</keyword>
<comment type="subcellular location">
    <subcellularLocation>
        <location evidence="5">Secreted</location>
    </subcellularLocation>
    <subcellularLocation>
        <location evidence="5">Bacterial flagellum</location>
    </subcellularLocation>
</comment>
<feature type="region of interest" description="Disordered" evidence="6">
    <location>
        <begin position="34"/>
        <end position="53"/>
    </location>
</feature>
<keyword evidence="9" id="KW-0966">Cell projection</keyword>
<comment type="subunit">
    <text evidence="2 5">Homopentamer.</text>
</comment>
<feature type="domain" description="Flagellar hook-associated protein 2 N-terminal" evidence="7">
    <location>
        <begin position="62"/>
        <end position="155"/>
    </location>
</feature>
<dbReference type="GO" id="GO:0009421">
    <property type="term" value="C:bacterial-type flagellum filament cap"/>
    <property type="evidence" value="ECO:0007669"/>
    <property type="project" value="InterPro"/>
</dbReference>
<dbReference type="Pfam" id="PF07195">
    <property type="entry name" value="FliD_C"/>
    <property type="match status" value="1"/>
</dbReference>
<comment type="similarity">
    <text evidence="1 5">Belongs to the FliD family.</text>
</comment>
<dbReference type="PANTHER" id="PTHR30288:SF0">
    <property type="entry name" value="FLAGELLAR HOOK-ASSOCIATED PROTEIN 2"/>
    <property type="match status" value="1"/>
</dbReference>
<dbReference type="EMBL" id="FWXH01000002">
    <property type="protein sequence ID" value="SMC17916.1"/>
    <property type="molecule type" value="Genomic_DNA"/>
</dbReference>
<evidence type="ECO:0000259" key="8">
    <source>
        <dbReference type="Pfam" id="PF07195"/>
    </source>
</evidence>
<keyword evidence="10" id="KW-1185">Reference proteome</keyword>
<dbReference type="OrthoDB" id="9776025at2"/>
<dbReference type="RefSeq" id="WP_084113645.1">
    <property type="nucleotide sequence ID" value="NZ_FWXH01000002.1"/>
</dbReference>
<reference evidence="9 10" key="1">
    <citation type="submission" date="2017-04" db="EMBL/GenBank/DDBJ databases">
        <authorList>
            <person name="Afonso C.L."/>
            <person name="Miller P.J."/>
            <person name="Scott M.A."/>
            <person name="Spackman E."/>
            <person name="Goraichik I."/>
            <person name="Dimitrov K.M."/>
            <person name="Suarez D.L."/>
            <person name="Swayne D.E."/>
        </authorList>
    </citation>
    <scope>NUCLEOTIDE SEQUENCE [LARGE SCALE GENOMIC DNA]</scope>
    <source>
        <strain evidence="9 10">DSM 12555</strain>
    </source>
</reference>
<keyword evidence="5" id="KW-0964">Secreted</keyword>
<dbReference type="STRING" id="1121291.SAMN02745134_00459"/>
<evidence type="ECO:0000313" key="10">
    <source>
        <dbReference type="Proteomes" id="UP000192468"/>
    </source>
</evidence>
<name>A0A1W1X1T4_9CLOT</name>
<proteinExistence type="inferred from homology"/>
<keyword evidence="4 5" id="KW-0975">Bacterial flagellum</keyword>
<dbReference type="InterPro" id="IPR010809">
    <property type="entry name" value="FliD_C"/>
</dbReference>
<dbReference type="PANTHER" id="PTHR30288">
    <property type="entry name" value="FLAGELLAR CAP/ASSEMBLY PROTEIN FLID"/>
    <property type="match status" value="1"/>
</dbReference>
<dbReference type="InterPro" id="IPR040026">
    <property type="entry name" value="FliD"/>
</dbReference>
<comment type="function">
    <text evidence="5">Required for morphogenesis and for the elongation of the flagellar filament by facilitating polymerization of the flagellin monomers at the tip of growing filament. Forms a capping structure, which prevents flagellin subunits (transported through the central channel of the flagellum) from leaking out without polymerization at the distal end.</text>
</comment>
<feature type="domain" description="Flagellar hook-associated protein 2 C-terminal" evidence="8">
    <location>
        <begin position="294"/>
        <end position="569"/>
    </location>
</feature>
<dbReference type="GO" id="GO:0071973">
    <property type="term" value="P:bacterial-type flagellum-dependent cell motility"/>
    <property type="evidence" value="ECO:0007669"/>
    <property type="project" value="TreeGrafter"/>
</dbReference>
<evidence type="ECO:0000313" key="9">
    <source>
        <dbReference type="EMBL" id="SMC17916.1"/>
    </source>
</evidence>
<dbReference type="InterPro" id="IPR003481">
    <property type="entry name" value="FliD_N"/>
</dbReference>
<dbReference type="GO" id="GO:0009424">
    <property type="term" value="C:bacterial-type flagellum hook"/>
    <property type="evidence" value="ECO:0007669"/>
    <property type="project" value="UniProtKB-UniRule"/>
</dbReference>
<evidence type="ECO:0000256" key="4">
    <source>
        <dbReference type="ARBA" id="ARBA00023143"/>
    </source>
</evidence>
<dbReference type="GO" id="GO:0005576">
    <property type="term" value="C:extracellular region"/>
    <property type="evidence" value="ECO:0007669"/>
    <property type="project" value="UniProtKB-SubCell"/>
</dbReference>
<dbReference type="AlphaFoldDB" id="A0A1W1X1T4"/>
<keyword evidence="9" id="KW-0969">Cilium</keyword>
<evidence type="ECO:0000256" key="2">
    <source>
        <dbReference type="ARBA" id="ARBA00011255"/>
    </source>
</evidence>
<organism evidence="9 10">
    <name type="scientific">Clostridium acidisoli DSM 12555</name>
    <dbReference type="NCBI Taxonomy" id="1121291"/>
    <lineage>
        <taxon>Bacteria</taxon>
        <taxon>Bacillati</taxon>
        <taxon>Bacillota</taxon>
        <taxon>Clostridia</taxon>
        <taxon>Eubacteriales</taxon>
        <taxon>Clostridiaceae</taxon>
        <taxon>Clostridium</taxon>
    </lineage>
</organism>
<evidence type="ECO:0000256" key="5">
    <source>
        <dbReference type="RuleBase" id="RU362066"/>
    </source>
</evidence>
<protein>
    <recommendedName>
        <fullName evidence="5">Flagellar hook-associated protein 2</fullName>
        <shortName evidence="5">HAP2</shortName>
    </recommendedName>
    <alternativeName>
        <fullName evidence="5">Flagellar cap protein</fullName>
    </alternativeName>
</protein>
<evidence type="ECO:0000259" key="7">
    <source>
        <dbReference type="Pfam" id="PF02465"/>
    </source>
</evidence>
<dbReference type="Pfam" id="PF02465">
    <property type="entry name" value="FliD_N"/>
    <property type="match status" value="1"/>
</dbReference>
<dbReference type="Proteomes" id="UP000192468">
    <property type="component" value="Unassembled WGS sequence"/>
</dbReference>
<sequence>MSNINSTAASTNPYLISYSGSDIIGSDTTLSSSVTSSSTNSSSSSSTSSSGSYSQSLVSSMSGFDVSSMVSEMMTSDYTKLNQLLATQQKTQWTQDRYRSEITNLNSFSSSYFDPTSSDYALSANSFLAYIATPTDATSVTSTALNTATPGNYSIYGTKATAASITNTPAASGLTNSALFSTLNGGQTSGTIALTVNGKNVNYNYTSASTIGDVMNGLSNASGVKFSYSELTNTFSVNSSSTGSSSSLTVAAASGSDSATSSFLTNAYGSATPTATAGTDGTFYIKEPGQSSYTKVNESSNNFTIDGVNYNVASDISASSPVTINVASNISGVVSKIQGIVDAYNNLTTGINSTLSEKTDYNYKPLTYAQESKMTSAQITAWNTKVQQGDLSGDDELTNLQSDMRAAFYNIVSGTGLTMADLGLSTSNDETQGAKLTLDVSKLTATLQKNPSAVINTLTQTSTTYPTQTQANLTSAQYQTKYNEEGIFQRLNDIVDKYASTLHDQPNGARGLLVEKAGLASDATDQSTLGKTLKQQTDAVTNFKTQITNDKTMYTTKYTALQTALSQLSSQQSYLSSMLSSSSSN</sequence>
<gene>
    <name evidence="9" type="ORF">SAMN02745134_00459</name>
</gene>
<keyword evidence="9" id="KW-0282">Flagellum</keyword>
<evidence type="ECO:0000256" key="6">
    <source>
        <dbReference type="SAM" id="MobiDB-lite"/>
    </source>
</evidence>